<dbReference type="KEGG" id="nsr:NS506_00885"/>
<dbReference type="GeneID" id="93371630"/>
<evidence type="ECO:0000256" key="5">
    <source>
        <dbReference type="ARBA" id="ARBA00022840"/>
    </source>
</evidence>
<evidence type="ECO:0000313" key="15">
    <source>
        <dbReference type="EMBL" id="GAP32577.1"/>
    </source>
</evidence>
<feature type="domain" description="ABC transporter" evidence="12">
    <location>
        <begin position="394"/>
        <end position="628"/>
    </location>
</feature>
<keyword evidence="16" id="KW-1185">Reference proteome</keyword>
<dbReference type="SUPFAM" id="SSF52540">
    <property type="entry name" value="P-loop containing nucleoside triphosphate hydrolases"/>
    <property type="match status" value="1"/>
</dbReference>
<keyword evidence="6 11" id="KW-1133">Transmembrane helix</keyword>
<dbReference type="InterPro" id="IPR003593">
    <property type="entry name" value="AAA+_ATPase"/>
</dbReference>
<evidence type="ECO:0000256" key="2">
    <source>
        <dbReference type="ARBA" id="ARBA00022448"/>
    </source>
</evidence>
<dbReference type="Proteomes" id="UP000180166">
    <property type="component" value="Chromosome"/>
</dbReference>
<dbReference type="PROSITE" id="PS50929">
    <property type="entry name" value="ABC_TM1F"/>
    <property type="match status" value="1"/>
</dbReference>
<dbReference type="GO" id="GO:0015421">
    <property type="term" value="F:ABC-type oligopeptide transporter activity"/>
    <property type="evidence" value="ECO:0007669"/>
    <property type="project" value="TreeGrafter"/>
</dbReference>
<comment type="subcellular location">
    <subcellularLocation>
        <location evidence="1">Cell membrane</location>
        <topology evidence="1">Multi-pass membrane protein</topology>
    </subcellularLocation>
</comment>
<reference evidence="14 17" key="3">
    <citation type="submission" date="2016-10" db="EMBL/GenBank/DDBJ databases">
        <title>Genome sequence of Nocardia seriolae strain EM150506, isolated from Anguila japonica.</title>
        <authorList>
            <person name="Han H.-J."/>
        </authorList>
    </citation>
    <scope>NUCLEOTIDE SEQUENCE [LARGE SCALE GENOMIC DNA]</scope>
    <source>
        <strain evidence="14 17">EM150506</strain>
    </source>
</reference>
<dbReference type="Pfam" id="PF00664">
    <property type="entry name" value="ABC_membrane"/>
    <property type="match status" value="1"/>
</dbReference>
<dbReference type="InterPro" id="IPR011527">
    <property type="entry name" value="ABC1_TM_dom"/>
</dbReference>
<evidence type="ECO:0000256" key="10">
    <source>
        <dbReference type="ARBA" id="ARBA00071747"/>
    </source>
</evidence>
<name>A0A0B8NLE3_9NOCA</name>
<feature type="transmembrane region" description="Helical" evidence="11">
    <location>
        <begin position="219"/>
        <end position="236"/>
    </location>
</feature>
<evidence type="ECO:0000256" key="6">
    <source>
        <dbReference type="ARBA" id="ARBA00022989"/>
    </source>
</evidence>
<dbReference type="GO" id="GO:0005524">
    <property type="term" value="F:ATP binding"/>
    <property type="evidence" value="ECO:0007669"/>
    <property type="project" value="UniProtKB-KW"/>
</dbReference>
<feature type="domain" description="ABC transmembrane type-1" evidence="13">
    <location>
        <begin position="37"/>
        <end position="360"/>
    </location>
</feature>
<dbReference type="InterPro" id="IPR036640">
    <property type="entry name" value="ABC1_TM_sf"/>
</dbReference>
<feature type="transmembrane region" description="Helical" evidence="11">
    <location>
        <begin position="196"/>
        <end position="213"/>
    </location>
</feature>
<evidence type="ECO:0000313" key="14">
    <source>
        <dbReference type="EMBL" id="APA94960.1"/>
    </source>
</evidence>
<feature type="transmembrane region" description="Helical" evidence="11">
    <location>
        <begin position="296"/>
        <end position="322"/>
    </location>
</feature>
<dbReference type="SUPFAM" id="SSF90123">
    <property type="entry name" value="ABC transporter transmembrane region"/>
    <property type="match status" value="1"/>
</dbReference>
<organism evidence="15 16">
    <name type="scientific">Nocardia seriolae</name>
    <dbReference type="NCBI Taxonomy" id="37332"/>
    <lineage>
        <taxon>Bacteria</taxon>
        <taxon>Bacillati</taxon>
        <taxon>Actinomycetota</taxon>
        <taxon>Actinomycetes</taxon>
        <taxon>Mycobacteriales</taxon>
        <taxon>Nocardiaceae</taxon>
        <taxon>Nocardia</taxon>
    </lineage>
</organism>
<dbReference type="PROSITE" id="PS50893">
    <property type="entry name" value="ABC_TRANSPORTER_2"/>
    <property type="match status" value="1"/>
</dbReference>
<evidence type="ECO:0000256" key="11">
    <source>
        <dbReference type="SAM" id="Phobius"/>
    </source>
</evidence>
<keyword evidence="5 15" id="KW-0067">ATP-binding</keyword>
<protein>
    <recommendedName>
        <fullName evidence="10">Fatty acid ABC transporter ATP-binding/permease protein</fullName>
    </recommendedName>
</protein>
<evidence type="ECO:0000256" key="3">
    <source>
        <dbReference type="ARBA" id="ARBA00022692"/>
    </source>
</evidence>
<evidence type="ECO:0000256" key="1">
    <source>
        <dbReference type="ARBA" id="ARBA00004651"/>
    </source>
</evidence>
<evidence type="ECO:0000313" key="17">
    <source>
        <dbReference type="Proteomes" id="UP000180166"/>
    </source>
</evidence>
<dbReference type="PROSITE" id="PS00211">
    <property type="entry name" value="ABC_TRANSPORTER_1"/>
    <property type="match status" value="1"/>
</dbReference>
<evidence type="ECO:0000259" key="12">
    <source>
        <dbReference type="PROSITE" id="PS50893"/>
    </source>
</evidence>
<feature type="transmembrane region" description="Helical" evidence="11">
    <location>
        <begin position="34"/>
        <end position="53"/>
    </location>
</feature>
<dbReference type="InterPro" id="IPR027417">
    <property type="entry name" value="P-loop_NTPase"/>
</dbReference>
<dbReference type="Pfam" id="PF00005">
    <property type="entry name" value="ABC_tran"/>
    <property type="match status" value="1"/>
</dbReference>
<dbReference type="FunFam" id="3.40.50.300:FF:000287">
    <property type="entry name" value="Multidrug ABC transporter ATP-binding protein"/>
    <property type="match status" value="1"/>
</dbReference>
<evidence type="ECO:0000313" key="16">
    <source>
        <dbReference type="Proteomes" id="UP000037179"/>
    </source>
</evidence>
<dbReference type="OrthoDB" id="9806127at2"/>
<dbReference type="CDD" id="cd18547">
    <property type="entry name" value="ABC_6TM_Tm288_like"/>
    <property type="match status" value="1"/>
</dbReference>
<dbReference type="EMBL" id="CP017839">
    <property type="protein sequence ID" value="APA94960.1"/>
    <property type="molecule type" value="Genomic_DNA"/>
</dbReference>
<evidence type="ECO:0000256" key="7">
    <source>
        <dbReference type="ARBA" id="ARBA00023136"/>
    </source>
</evidence>
<keyword evidence="4" id="KW-0547">Nucleotide-binding</keyword>
<dbReference type="AlphaFoldDB" id="A0A0B8NLE3"/>
<keyword evidence="3 11" id="KW-0812">Transmembrane</keyword>
<dbReference type="Proteomes" id="UP000037179">
    <property type="component" value="Unassembled WGS sequence"/>
</dbReference>
<gene>
    <name evidence="14" type="ORF">NS506_00885</name>
    <name evidence="15" type="ORF">NSK11_contig00166-0007</name>
</gene>
<comment type="function">
    <text evidence="8">ABC transporter involved in fatty acid import. Transmembrane domains (TMD) form a pore in the membrane and the ATP-binding domain (NBD) is responsible for energy generation.</text>
</comment>
<dbReference type="InterPro" id="IPR003439">
    <property type="entry name" value="ABC_transporter-like_ATP-bd"/>
</dbReference>
<dbReference type="InterPro" id="IPR017871">
    <property type="entry name" value="ABC_transporter-like_CS"/>
</dbReference>
<dbReference type="PANTHER" id="PTHR43394">
    <property type="entry name" value="ATP-DEPENDENT PERMEASE MDL1, MITOCHONDRIAL"/>
    <property type="match status" value="1"/>
</dbReference>
<dbReference type="Gene3D" id="3.40.50.300">
    <property type="entry name" value="P-loop containing nucleotide triphosphate hydrolases"/>
    <property type="match status" value="1"/>
</dbReference>
<evidence type="ECO:0000256" key="9">
    <source>
        <dbReference type="ARBA" id="ARBA00061644"/>
    </source>
</evidence>
<dbReference type="GO" id="GO:0005886">
    <property type="term" value="C:plasma membrane"/>
    <property type="evidence" value="ECO:0007669"/>
    <property type="project" value="UniProtKB-SubCell"/>
</dbReference>
<keyword evidence="7 11" id="KW-0472">Membrane</keyword>
<dbReference type="Gene3D" id="1.20.1560.10">
    <property type="entry name" value="ABC transporter type 1, transmembrane domain"/>
    <property type="match status" value="1"/>
</dbReference>
<dbReference type="CDD" id="cd03254">
    <property type="entry name" value="ABCC_Glucan_exporter_like"/>
    <property type="match status" value="1"/>
</dbReference>
<feature type="transmembrane region" description="Helical" evidence="11">
    <location>
        <begin position="117"/>
        <end position="143"/>
    </location>
</feature>
<dbReference type="GO" id="GO:0016887">
    <property type="term" value="F:ATP hydrolysis activity"/>
    <property type="evidence" value="ECO:0007669"/>
    <property type="project" value="InterPro"/>
</dbReference>
<dbReference type="SMART" id="SM00382">
    <property type="entry name" value="AAA"/>
    <property type="match status" value="1"/>
</dbReference>
<reference evidence="16" key="1">
    <citation type="submission" date="2015-07" db="EMBL/GenBank/DDBJ databases">
        <title>Nocardia seriolae U-1 whole genome shotgun sequence.</title>
        <authorList>
            <person name="Imajoh M."/>
            <person name="Fukumoto Y."/>
            <person name="Sukeda M."/>
            <person name="Yamane J."/>
            <person name="Yamasaki K."/>
            <person name="Shimizu M."/>
            <person name="Ohnishi K."/>
            <person name="Oshima S."/>
        </authorList>
    </citation>
    <scope>NUCLEOTIDE SEQUENCE [LARGE SCALE GENOMIC DNA]</scope>
    <source>
        <strain evidence="16">U-1</strain>
    </source>
</reference>
<comment type="similarity">
    <text evidence="9">Belongs to the ABC transporter superfamily. Lipid exporter (TC 3.A.1.106) family.</text>
</comment>
<dbReference type="InterPro" id="IPR039421">
    <property type="entry name" value="Type_1_exporter"/>
</dbReference>
<dbReference type="EMBL" id="BBYQ01000166">
    <property type="protein sequence ID" value="GAP32577.1"/>
    <property type="molecule type" value="Genomic_DNA"/>
</dbReference>
<sequence>MRPGAVNPGAPDAKAKSFGPSLKRLLRMLAPDRLYLAVVFLLAVASVVLNTLGPQILGKATNLIFDGVVGKELPPGQTKEELVERLRAGGNSTFADMLASMNVIPGTGIDFTAVGHVLAWVLALYIGSSVFGWLEAQLLIVVINRTVKRLRAQIEEKLHRLPLRYFDSMPRGDVLSRVTNDVDNMAQTLQQTMSQLIINVLSVIGILIMMFWISWILALIALLTVPLAVIVTAQIAKRSKPHFVDQWKFTGEVNAQVEEAFTGHEVVSAFGRVREVGENFDQTNEKLYNASFKSQFISGLIMPAIMFLGNLNYVLIAVVGGLRVASGQLSLGEVQAFIQYSRGFTQPLTQIGSMINMLQSGVASAERIFEILDAEEQSPDPDPEDSRPVDRGRVAFEDVSFRYEPETPVIENLSLVAEPGHVVAIVGPTGAGKTTLVNLLMRFYEVDSGAITIDDVDITRITRDHLRSRMGMVLQDTWLFGGTIRENIAYGNPNASEAEILEAARAAYVDRFVHALPMGYDTVIDEEGSGVSAGEKQLITIARAFLAKPSILILDEATSSVDTRTELLVQHAMAALRRDRTSFVIAHRLSTIRDADTIVVMEKGKIVEQGTHERLLAARGAYSRLYNAQFAAAITDGEGNNVDDPEPDAVALSKG</sequence>
<keyword evidence="2" id="KW-0813">Transport</keyword>
<evidence type="ECO:0000256" key="4">
    <source>
        <dbReference type="ARBA" id="ARBA00022741"/>
    </source>
</evidence>
<proteinExistence type="inferred from homology"/>
<dbReference type="PANTHER" id="PTHR43394:SF1">
    <property type="entry name" value="ATP-BINDING CASSETTE SUB-FAMILY B MEMBER 10, MITOCHONDRIAL"/>
    <property type="match status" value="1"/>
</dbReference>
<evidence type="ECO:0000259" key="13">
    <source>
        <dbReference type="PROSITE" id="PS50929"/>
    </source>
</evidence>
<reference evidence="15 16" key="2">
    <citation type="journal article" date="2016" name="Genome Announc.">
        <title>Draft Genome Sequence of Erythromycin- and Oxytetracycline-Sensitive Nocardia seriolae Strain U-1 (NBRC 110359).</title>
        <authorList>
            <person name="Imajoh M."/>
            <person name="Sukeda M."/>
            <person name="Shimizu M."/>
            <person name="Yamane J."/>
            <person name="Ohnishi K."/>
            <person name="Oshima S."/>
        </authorList>
    </citation>
    <scope>NUCLEOTIDE SEQUENCE [LARGE SCALE GENOMIC DNA]</scope>
    <source>
        <strain evidence="15 16">U-1</strain>
    </source>
</reference>
<evidence type="ECO:0000256" key="8">
    <source>
        <dbReference type="ARBA" id="ARBA00055053"/>
    </source>
</evidence>
<accession>A0A0B8NLE3</accession>
<dbReference type="RefSeq" id="WP_081986322.1">
    <property type="nucleotide sequence ID" value="NZ_AP017900.1"/>
</dbReference>